<dbReference type="AlphaFoldDB" id="A0A1Y2ALG5"/>
<organism evidence="3 4">
    <name type="scientific">Neocallimastix californiae</name>
    <dbReference type="NCBI Taxonomy" id="1754190"/>
    <lineage>
        <taxon>Eukaryota</taxon>
        <taxon>Fungi</taxon>
        <taxon>Fungi incertae sedis</taxon>
        <taxon>Chytridiomycota</taxon>
        <taxon>Chytridiomycota incertae sedis</taxon>
        <taxon>Neocallimastigomycetes</taxon>
        <taxon>Neocallimastigales</taxon>
        <taxon>Neocallimastigaceae</taxon>
        <taxon>Neocallimastix</taxon>
    </lineage>
</organism>
<feature type="region of interest" description="Disordered" evidence="1">
    <location>
        <begin position="228"/>
        <end position="254"/>
    </location>
</feature>
<feature type="compositionally biased region" description="Basic and acidic residues" evidence="1">
    <location>
        <begin position="237"/>
        <end position="247"/>
    </location>
</feature>
<feature type="signal peptide" evidence="2">
    <location>
        <begin position="1"/>
        <end position="21"/>
    </location>
</feature>
<evidence type="ECO:0000313" key="4">
    <source>
        <dbReference type="Proteomes" id="UP000193920"/>
    </source>
</evidence>
<feature type="chain" id="PRO_5012327474" evidence="2">
    <location>
        <begin position="22"/>
        <end position="254"/>
    </location>
</feature>
<sequence>MKFKNIGIILSFLLCDLKKLANPVLINNKSNDINNEKINEVYTYSTEYSTEEILLGTEYLIEEDSDNEETISLNRDLEDVNVCLTPECIAVSENLLKIIKALEGEYESHGNLSEEDDEYNKKLFYKIKSFIHHEYKTEAIETILSRFNILGNKDNFKNVDFLTENNKCKYFDENKSRKRKDDIIEIFSQGYDIDNDNEDSIGSIVDSIFEFEKKMTLLTDSYLTSCTDNTNNENPESYEKENTKEETINSLSVK</sequence>
<reference evidence="3 4" key="1">
    <citation type="submission" date="2016-08" db="EMBL/GenBank/DDBJ databases">
        <title>A Parts List for Fungal Cellulosomes Revealed by Comparative Genomics.</title>
        <authorList>
            <consortium name="DOE Joint Genome Institute"/>
            <person name="Haitjema C.H."/>
            <person name="Gilmore S.P."/>
            <person name="Henske J.K."/>
            <person name="Solomon K.V."/>
            <person name="De Groot R."/>
            <person name="Kuo A."/>
            <person name="Mondo S.J."/>
            <person name="Salamov A.A."/>
            <person name="Labutti K."/>
            <person name="Zhao Z."/>
            <person name="Chiniquy J."/>
            <person name="Barry K."/>
            <person name="Brewer H.M."/>
            <person name="Purvine S.O."/>
            <person name="Wright A.T."/>
            <person name="Boxma B."/>
            <person name="Van Alen T."/>
            <person name="Hackstein J.H."/>
            <person name="Baker S.E."/>
            <person name="Grigoriev I.V."/>
            <person name="O'Malley M.A."/>
        </authorList>
    </citation>
    <scope>NUCLEOTIDE SEQUENCE [LARGE SCALE GENOMIC DNA]</scope>
    <source>
        <strain evidence="3 4">G1</strain>
    </source>
</reference>
<dbReference type="Proteomes" id="UP000193920">
    <property type="component" value="Unassembled WGS sequence"/>
</dbReference>
<keyword evidence="4" id="KW-1185">Reference proteome</keyword>
<evidence type="ECO:0000256" key="2">
    <source>
        <dbReference type="SAM" id="SignalP"/>
    </source>
</evidence>
<keyword evidence="2" id="KW-0732">Signal</keyword>
<protein>
    <submittedName>
        <fullName evidence="3">Uncharacterized protein</fullName>
    </submittedName>
</protein>
<evidence type="ECO:0000313" key="3">
    <source>
        <dbReference type="EMBL" id="ORY23403.1"/>
    </source>
</evidence>
<name>A0A1Y2ALG5_9FUNG</name>
<accession>A0A1Y2ALG5</accession>
<evidence type="ECO:0000256" key="1">
    <source>
        <dbReference type="SAM" id="MobiDB-lite"/>
    </source>
</evidence>
<dbReference type="EMBL" id="MCOG01000234">
    <property type="protein sequence ID" value="ORY23403.1"/>
    <property type="molecule type" value="Genomic_DNA"/>
</dbReference>
<comment type="caution">
    <text evidence="3">The sequence shown here is derived from an EMBL/GenBank/DDBJ whole genome shotgun (WGS) entry which is preliminary data.</text>
</comment>
<proteinExistence type="predicted"/>
<gene>
    <name evidence="3" type="ORF">LY90DRAFT_631100</name>
</gene>